<keyword evidence="6" id="KW-0067">ATP-binding</keyword>
<evidence type="ECO:0000313" key="13">
    <source>
        <dbReference type="Proteomes" id="UP000014760"/>
    </source>
</evidence>
<dbReference type="SUPFAM" id="SSF52540">
    <property type="entry name" value="P-loop containing nucleoside triphosphate hydrolases"/>
    <property type="match status" value="1"/>
</dbReference>
<proteinExistence type="inferred from homology"/>
<feature type="transmembrane region" description="Helical" evidence="9">
    <location>
        <begin position="498"/>
        <end position="517"/>
    </location>
</feature>
<dbReference type="GO" id="GO:0016887">
    <property type="term" value="F:ATP hydrolysis activity"/>
    <property type="evidence" value="ECO:0007669"/>
    <property type="project" value="InterPro"/>
</dbReference>
<evidence type="ECO:0000256" key="3">
    <source>
        <dbReference type="ARBA" id="ARBA00022448"/>
    </source>
</evidence>
<feature type="transmembrane region" description="Helical" evidence="9">
    <location>
        <begin position="354"/>
        <end position="374"/>
    </location>
</feature>
<dbReference type="InterPro" id="IPR050352">
    <property type="entry name" value="ABCG_transporters"/>
</dbReference>
<sequence length="613" mass="68178">MYSHVSSPSGVCGPGMNAILGPTGSGKTSLMDILAARKDPSGQTGDVLINGSPRPSNFKSMAGYVIQDDIVAGMLTVRENIAFSAALRLPSSMPFKEKSARVEDVINELGLGKCAETRVGTELIRGVSGGERKRTNIAMELITSPQILFLDEPTTGLDANTAYSVMHLLKRLSRRGKTVIFSVHQPRFSIYKLFDHVMLLSVGEMVYHGPAKEALGHFSDLGFVCEEHNNPPDFFLDVLNGGVLPVSCPAKLHTETVANGDASATETNEMVDLVIDIEEDEDAMSLRQKVLVERYKQSKHYLSLQEKLLPIEGHEAPSTSVVNGTQYATSFLRQLGVVGKRTWQNMIRNHHTMMTQLISAVILGLLIGSLYFQVDLSLTSGIQNRAGAFLFIVMNYIFGNMSAVDMFIKDRAIFIHENISGFYRVSTYFFAKMLCDVMPQRFIPITVFSLISYWMIGLQNDFMHFFFFCLNTILTCMAGTSVALLFSATMSTHTVGTILTALVWVFMLVFNGLLVNIETVPRFLRWGKHFSIFRYSMNGFLVNELKGLEFCGEIENGNSSIRSCTTGDAYMKGQGIAHDSAWDLWLNPFGLAMLSLFFLSVTYVQLRRMKKLR</sequence>
<reference evidence="12" key="3">
    <citation type="submission" date="2015-06" db="UniProtKB">
        <authorList>
            <consortium name="EnsemblMetazoa"/>
        </authorList>
    </citation>
    <scope>IDENTIFICATION</scope>
</reference>
<evidence type="ECO:0000256" key="5">
    <source>
        <dbReference type="ARBA" id="ARBA00022741"/>
    </source>
</evidence>
<evidence type="ECO:0000256" key="7">
    <source>
        <dbReference type="ARBA" id="ARBA00022989"/>
    </source>
</evidence>
<dbReference type="GO" id="GO:0005524">
    <property type="term" value="F:ATP binding"/>
    <property type="evidence" value="ECO:0007669"/>
    <property type="project" value="UniProtKB-KW"/>
</dbReference>
<feature type="domain" description="ABC transporter" evidence="10">
    <location>
        <begin position="1"/>
        <end position="227"/>
    </location>
</feature>
<dbReference type="EMBL" id="AMQN01014708">
    <property type="status" value="NOT_ANNOTATED_CDS"/>
    <property type="molecule type" value="Genomic_DNA"/>
</dbReference>
<dbReference type="PROSITE" id="PS50893">
    <property type="entry name" value="ABC_TRANSPORTER_2"/>
    <property type="match status" value="1"/>
</dbReference>
<evidence type="ECO:0000256" key="8">
    <source>
        <dbReference type="ARBA" id="ARBA00023136"/>
    </source>
</evidence>
<feature type="transmembrane region" description="Helical" evidence="9">
    <location>
        <begin position="429"/>
        <end position="456"/>
    </location>
</feature>
<dbReference type="InterPro" id="IPR003593">
    <property type="entry name" value="AAA+_ATPase"/>
</dbReference>
<dbReference type="AlphaFoldDB" id="R7T8N5"/>
<evidence type="ECO:0000313" key="12">
    <source>
        <dbReference type="EnsemblMetazoa" id="CapteP173115"/>
    </source>
</evidence>
<evidence type="ECO:0000256" key="2">
    <source>
        <dbReference type="ARBA" id="ARBA00005814"/>
    </source>
</evidence>
<comment type="similarity">
    <text evidence="2">Belongs to the ABC transporter superfamily. ABCG family. Eye pigment precursor importer (TC 3.A.1.204) subfamily.</text>
</comment>
<dbReference type="GO" id="GO:0008514">
    <property type="term" value="F:organic anion transmembrane transporter activity"/>
    <property type="evidence" value="ECO:0007669"/>
    <property type="project" value="UniProtKB-ARBA"/>
</dbReference>
<dbReference type="GO" id="GO:0015562">
    <property type="term" value="F:efflux transmembrane transporter activity"/>
    <property type="evidence" value="ECO:0007669"/>
    <property type="project" value="UniProtKB-ARBA"/>
</dbReference>
<accession>R7T8N5</accession>
<feature type="transmembrane region" description="Helical" evidence="9">
    <location>
        <begin position="386"/>
        <end position="408"/>
    </location>
</feature>
<name>R7T8N5_CAPTE</name>
<keyword evidence="4 9" id="KW-0812">Transmembrane</keyword>
<evidence type="ECO:0000313" key="11">
    <source>
        <dbReference type="EMBL" id="ELT89768.1"/>
    </source>
</evidence>
<keyword evidence="7 9" id="KW-1133">Transmembrane helix</keyword>
<evidence type="ECO:0000259" key="10">
    <source>
        <dbReference type="PROSITE" id="PS50893"/>
    </source>
</evidence>
<dbReference type="EnsemblMetazoa" id="CapteT173115">
    <property type="protein sequence ID" value="CapteP173115"/>
    <property type="gene ID" value="CapteG173115"/>
</dbReference>
<dbReference type="Gene3D" id="3.40.50.300">
    <property type="entry name" value="P-loop containing nucleotide triphosphate hydrolases"/>
    <property type="match status" value="1"/>
</dbReference>
<dbReference type="OMA" id="DRFLLFW"/>
<protein>
    <recommendedName>
        <fullName evidence="10">ABC transporter domain-containing protein</fullName>
    </recommendedName>
</protein>
<keyword evidence="5" id="KW-0547">Nucleotide-binding</keyword>
<keyword evidence="8 9" id="KW-0472">Membrane</keyword>
<dbReference type="GO" id="GO:0140359">
    <property type="term" value="F:ABC-type transporter activity"/>
    <property type="evidence" value="ECO:0007669"/>
    <property type="project" value="InterPro"/>
</dbReference>
<reference evidence="11 13" key="2">
    <citation type="journal article" date="2013" name="Nature">
        <title>Insights into bilaterian evolution from three spiralian genomes.</title>
        <authorList>
            <person name="Simakov O."/>
            <person name="Marletaz F."/>
            <person name="Cho S.J."/>
            <person name="Edsinger-Gonzales E."/>
            <person name="Havlak P."/>
            <person name="Hellsten U."/>
            <person name="Kuo D.H."/>
            <person name="Larsson T."/>
            <person name="Lv J."/>
            <person name="Arendt D."/>
            <person name="Savage R."/>
            <person name="Osoegawa K."/>
            <person name="de Jong P."/>
            <person name="Grimwood J."/>
            <person name="Chapman J.A."/>
            <person name="Shapiro H."/>
            <person name="Aerts A."/>
            <person name="Otillar R.P."/>
            <person name="Terry A.Y."/>
            <person name="Boore J.L."/>
            <person name="Grigoriev I.V."/>
            <person name="Lindberg D.R."/>
            <person name="Seaver E.C."/>
            <person name="Weisblat D.A."/>
            <person name="Putnam N.H."/>
            <person name="Rokhsar D.S."/>
        </authorList>
    </citation>
    <scope>NUCLEOTIDE SEQUENCE</scope>
    <source>
        <strain evidence="11 13">I ESC-2004</strain>
    </source>
</reference>
<dbReference type="PANTHER" id="PTHR48041:SF116">
    <property type="entry name" value="PROTEIN BROWN"/>
    <property type="match status" value="1"/>
</dbReference>
<dbReference type="STRING" id="283909.R7T8N5"/>
<dbReference type="FunFam" id="3.40.50.300:FF:000622">
    <property type="entry name" value="ATP-binding cassette sub-family G member 2"/>
    <property type="match status" value="1"/>
</dbReference>
<evidence type="ECO:0000256" key="4">
    <source>
        <dbReference type="ARBA" id="ARBA00022692"/>
    </source>
</evidence>
<dbReference type="Pfam" id="PF00005">
    <property type="entry name" value="ABC_tran"/>
    <property type="match status" value="1"/>
</dbReference>
<evidence type="ECO:0000256" key="9">
    <source>
        <dbReference type="SAM" id="Phobius"/>
    </source>
</evidence>
<feature type="transmembrane region" description="Helical" evidence="9">
    <location>
        <begin position="462"/>
        <end position="486"/>
    </location>
</feature>
<dbReference type="EMBL" id="KB311194">
    <property type="protein sequence ID" value="ELT89768.1"/>
    <property type="molecule type" value="Genomic_DNA"/>
</dbReference>
<gene>
    <name evidence="11" type="ORF">CAPTEDRAFT_173115</name>
</gene>
<dbReference type="InterPro" id="IPR013525">
    <property type="entry name" value="ABC2_TM"/>
</dbReference>
<dbReference type="Pfam" id="PF01061">
    <property type="entry name" value="ABC2_membrane"/>
    <property type="match status" value="1"/>
</dbReference>
<reference evidence="13" key="1">
    <citation type="submission" date="2012-12" db="EMBL/GenBank/DDBJ databases">
        <authorList>
            <person name="Hellsten U."/>
            <person name="Grimwood J."/>
            <person name="Chapman J.A."/>
            <person name="Shapiro H."/>
            <person name="Aerts A."/>
            <person name="Otillar R.P."/>
            <person name="Terry A.Y."/>
            <person name="Boore J.L."/>
            <person name="Simakov O."/>
            <person name="Marletaz F."/>
            <person name="Cho S.-J."/>
            <person name="Edsinger-Gonzales E."/>
            <person name="Havlak P."/>
            <person name="Kuo D.-H."/>
            <person name="Larsson T."/>
            <person name="Lv J."/>
            <person name="Arendt D."/>
            <person name="Savage R."/>
            <person name="Osoegawa K."/>
            <person name="de Jong P."/>
            <person name="Lindberg D.R."/>
            <person name="Seaver E.C."/>
            <person name="Weisblat D.A."/>
            <person name="Putnam N.H."/>
            <person name="Grigoriev I.V."/>
            <person name="Rokhsar D.S."/>
        </authorList>
    </citation>
    <scope>NUCLEOTIDE SEQUENCE</scope>
    <source>
        <strain evidence="13">I ESC-2004</strain>
    </source>
</reference>
<keyword evidence="3" id="KW-0813">Transport</keyword>
<dbReference type="PANTHER" id="PTHR48041">
    <property type="entry name" value="ABC TRANSPORTER G FAMILY MEMBER 28"/>
    <property type="match status" value="1"/>
</dbReference>
<dbReference type="InterPro" id="IPR027417">
    <property type="entry name" value="P-loop_NTPase"/>
</dbReference>
<organism evidence="11">
    <name type="scientific">Capitella teleta</name>
    <name type="common">Polychaete worm</name>
    <dbReference type="NCBI Taxonomy" id="283909"/>
    <lineage>
        <taxon>Eukaryota</taxon>
        <taxon>Metazoa</taxon>
        <taxon>Spiralia</taxon>
        <taxon>Lophotrochozoa</taxon>
        <taxon>Annelida</taxon>
        <taxon>Polychaeta</taxon>
        <taxon>Sedentaria</taxon>
        <taxon>Scolecida</taxon>
        <taxon>Capitellidae</taxon>
        <taxon>Capitella</taxon>
    </lineage>
</organism>
<dbReference type="SMART" id="SM00382">
    <property type="entry name" value="AAA"/>
    <property type="match status" value="1"/>
</dbReference>
<dbReference type="OrthoDB" id="66620at2759"/>
<dbReference type="Proteomes" id="UP000014760">
    <property type="component" value="Unassembled WGS sequence"/>
</dbReference>
<comment type="subcellular location">
    <subcellularLocation>
        <location evidence="1">Membrane</location>
        <topology evidence="1">Multi-pass membrane protein</topology>
    </subcellularLocation>
</comment>
<evidence type="ECO:0000256" key="1">
    <source>
        <dbReference type="ARBA" id="ARBA00004141"/>
    </source>
</evidence>
<dbReference type="HOGENOM" id="CLU_000604_57_8_1"/>
<keyword evidence="13" id="KW-1185">Reference proteome</keyword>
<evidence type="ECO:0000256" key="6">
    <source>
        <dbReference type="ARBA" id="ARBA00022840"/>
    </source>
</evidence>
<dbReference type="InterPro" id="IPR003439">
    <property type="entry name" value="ABC_transporter-like_ATP-bd"/>
</dbReference>
<dbReference type="GO" id="GO:0016324">
    <property type="term" value="C:apical plasma membrane"/>
    <property type="evidence" value="ECO:0007669"/>
    <property type="project" value="UniProtKB-ARBA"/>
</dbReference>
<feature type="transmembrane region" description="Helical" evidence="9">
    <location>
        <begin position="585"/>
        <end position="606"/>
    </location>
</feature>